<evidence type="ECO:0000256" key="6">
    <source>
        <dbReference type="ARBA" id="ARBA00011738"/>
    </source>
</evidence>
<dbReference type="InterPro" id="IPR013785">
    <property type="entry name" value="Aldolase_TIM"/>
</dbReference>
<proteinExistence type="inferred from homology"/>
<evidence type="ECO:0000256" key="4">
    <source>
        <dbReference type="ARBA" id="ARBA00004725"/>
    </source>
</evidence>
<dbReference type="InterPro" id="IPR001295">
    <property type="entry name" value="Dihydroorotate_DH_CS"/>
</dbReference>
<dbReference type="Proteomes" id="UP000196342">
    <property type="component" value="Unassembled WGS sequence"/>
</dbReference>
<dbReference type="InterPro" id="IPR005720">
    <property type="entry name" value="Dihydroorotate_DH_cat"/>
</dbReference>
<dbReference type="GO" id="GO:0006207">
    <property type="term" value="P:'de novo' pyrimidine nucleobase biosynthetic process"/>
    <property type="evidence" value="ECO:0007669"/>
    <property type="project" value="InterPro"/>
</dbReference>
<protein>
    <recommendedName>
        <fullName evidence="7">dihydroorotate oxidase (fumarate)</fullName>
        <ecNumber evidence="7">1.3.98.1</ecNumber>
    </recommendedName>
</protein>
<dbReference type="SUPFAM" id="SSF51395">
    <property type="entry name" value="FMN-linked oxidoreductases"/>
    <property type="match status" value="1"/>
</dbReference>
<dbReference type="PROSITE" id="PS00912">
    <property type="entry name" value="DHODEHASE_2"/>
    <property type="match status" value="1"/>
</dbReference>
<gene>
    <name evidence="14" type="ORF">CBW21_08065</name>
</gene>
<comment type="cofactor">
    <cofactor evidence="2">
        <name>FMN</name>
        <dbReference type="ChEBI" id="CHEBI:58210"/>
    </cofactor>
</comment>
<keyword evidence="12" id="KW-0560">Oxidoreductase</keyword>
<comment type="caution">
    <text evidence="14">The sequence shown here is derived from an EMBL/GenBank/DDBJ whole genome shotgun (WGS) entry which is preliminary data.</text>
</comment>
<evidence type="ECO:0000256" key="5">
    <source>
        <dbReference type="ARBA" id="ARBA00008008"/>
    </source>
</evidence>
<dbReference type="InterPro" id="IPR023359">
    <property type="entry name" value="Dihydro_DH_chainA_dom2"/>
</dbReference>
<comment type="similarity">
    <text evidence="5">Belongs to the dihydroorotate dehydrogenase family. Type 1 subfamily.</text>
</comment>
<dbReference type="Gene3D" id="2.30.26.10">
    <property type="entry name" value="Dihydroorotate Dehydrogenase A, chain A, domain 2"/>
    <property type="match status" value="1"/>
</dbReference>
<dbReference type="Gene3D" id="3.20.20.70">
    <property type="entry name" value="Aldolase class I"/>
    <property type="match status" value="1"/>
</dbReference>
<evidence type="ECO:0000256" key="3">
    <source>
        <dbReference type="ARBA" id="ARBA00004496"/>
    </source>
</evidence>
<comment type="subcellular location">
    <subcellularLocation>
        <location evidence="3">Cytoplasm</location>
    </subcellularLocation>
</comment>
<sequence>MSYDHAIDLSVTWLGQTMPGCLYNASGVWCREEDELEALLASDAAAVISKSATLAPRDGNPEPRYCRTAMGSINSMGLPNRGFDYYLDYARRYRYGSGKPLFLSLSGLSLDDNCAMLRRLAEEGLPAVPEINLSCPNVPGKPQLGYDFAATAEALGAFDAAYSGLYGVKLPPYFDPAHFAAMAEILNRHPRLAFVTCINSIGNGLVVDIDSEAVVIKPKDGLGGLGGDYVLPTALANVREFYRLLPGKDVVGCGGVKSGREAFMHILAGARAVQVGTCLYHEGPGAFARIAGELAALMRVKGYRRLDDFRGRLRTL</sequence>
<dbReference type="InterPro" id="IPR012135">
    <property type="entry name" value="Dihydroorotate_DH_1_2"/>
</dbReference>
<evidence type="ECO:0000256" key="1">
    <source>
        <dbReference type="ARBA" id="ARBA00001694"/>
    </source>
</evidence>
<dbReference type="PANTHER" id="PTHR48109">
    <property type="entry name" value="DIHYDROOROTATE DEHYDROGENASE (QUINONE), MITOCHONDRIAL-RELATED"/>
    <property type="match status" value="1"/>
</dbReference>
<evidence type="ECO:0000313" key="14">
    <source>
        <dbReference type="EMBL" id="OVE49154.1"/>
    </source>
</evidence>
<dbReference type="CDD" id="cd04741">
    <property type="entry name" value="DHOD_1A_like"/>
    <property type="match status" value="1"/>
</dbReference>
<evidence type="ECO:0000313" key="15">
    <source>
        <dbReference type="Proteomes" id="UP000196342"/>
    </source>
</evidence>
<dbReference type="PIRSF" id="PIRSF000164">
    <property type="entry name" value="DHO_oxidase"/>
    <property type="match status" value="1"/>
</dbReference>
<dbReference type="InterPro" id="IPR033886">
    <property type="entry name" value="DHOD_1A"/>
</dbReference>
<organism evidence="14 15">
    <name type="scientific">Chromobacterium violaceum</name>
    <dbReference type="NCBI Taxonomy" id="536"/>
    <lineage>
        <taxon>Bacteria</taxon>
        <taxon>Pseudomonadati</taxon>
        <taxon>Pseudomonadota</taxon>
        <taxon>Betaproteobacteria</taxon>
        <taxon>Neisseriales</taxon>
        <taxon>Chromobacteriaceae</taxon>
        <taxon>Chromobacterium</taxon>
    </lineage>
</organism>
<evidence type="ECO:0000256" key="7">
    <source>
        <dbReference type="ARBA" id="ARBA00011911"/>
    </source>
</evidence>
<comment type="subunit">
    <text evidence="6">Homodimer.</text>
</comment>
<keyword evidence="11" id="KW-0665">Pyrimidine biosynthesis</keyword>
<keyword evidence="15" id="KW-1185">Reference proteome</keyword>
<evidence type="ECO:0000259" key="13">
    <source>
        <dbReference type="Pfam" id="PF01180"/>
    </source>
</evidence>
<keyword evidence="10" id="KW-0288">FMN</keyword>
<evidence type="ECO:0000256" key="8">
    <source>
        <dbReference type="ARBA" id="ARBA00022490"/>
    </source>
</evidence>
<name>A0A202BC67_CHRVL</name>
<accession>A0A202BC67</accession>
<dbReference type="GeneID" id="66364782"/>
<dbReference type="GO" id="GO:1990663">
    <property type="term" value="F:dihydroorotate dehydrogenase (fumarate) activity"/>
    <property type="evidence" value="ECO:0007669"/>
    <property type="project" value="UniProtKB-EC"/>
</dbReference>
<dbReference type="NCBIfam" id="NF002702">
    <property type="entry name" value="PRK02506.1"/>
    <property type="match status" value="1"/>
</dbReference>
<comment type="pathway">
    <text evidence="4">Pyrimidine metabolism; UMP biosynthesis via de novo pathway.</text>
</comment>
<evidence type="ECO:0000256" key="12">
    <source>
        <dbReference type="ARBA" id="ARBA00023002"/>
    </source>
</evidence>
<dbReference type="GO" id="GO:0044205">
    <property type="term" value="P:'de novo' UMP biosynthetic process"/>
    <property type="evidence" value="ECO:0007669"/>
    <property type="project" value="UniProtKB-UniPathway"/>
</dbReference>
<dbReference type="PROSITE" id="PS00911">
    <property type="entry name" value="DHODEHASE_1"/>
    <property type="match status" value="1"/>
</dbReference>
<evidence type="ECO:0000256" key="10">
    <source>
        <dbReference type="ARBA" id="ARBA00022643"/>
    </source>
</evidence>
<evidence type="ECO:0000256" key="2">
    <source>
        <dbReference type="ARBA" id="ARBA00001917"/>
    </source>
</evidence>
<dbReference type="PANTHER" id="PTHR48109:SF1">
    <property type="entry name" value="DIHYDROOROTATE DEHYDROGENASE (FUMARATE)"/>
    <property type="match status" value="1"/>
</dbReference>
<dbReference type="UniPathway" id="UPA00070"/>
<reference evidence="14 15" key="1">
    <citation type="submission" date="2017-05" db="EMBL/GenBank/DDBJ databases">
        <title>Chromobacterium violaceum GHPS1 isolated from Hydrocarbon polluted soil in French Guiana display an awesome secondary metabolite arsenal and a battery of drug and heavy-metal-resistance and detoxification of xenobiotics proteins.</title>
        <authorList>
            <person name="Belbahri L."/>
        </authorList>
    </citation>
    <scope>NUCLEOTIDE SEQUENCE [LARGE SCALE GENOMIC DNA]</scope>
    <source>
        <strain evidence="14 15">GHPS1</strain>
    </source>
</reference>
<evidence type="ECO:0000256" key="11">
    <source>
        <dbReference type="ARBA" id="ARBA00022975"/>
    </source>
</evidence>
<comment type="catalytic activity">
    <reaction evidence="1">
        <text>(S)-dihydroorotate + fumarate = orotate + succinate</text>
        <dbReference type="Rhea" id="RHEA:30059"/>
        <dbReference type="ChEBI" id="CHEBI:29806"/>
        <dbReference type="ChEBI" id="CHEBI:30031"/>
        <dbReference type="ChEBI" id="CHEBI:30839"/>
        <dbReference type="ChEBI" id="CHEBI:30864"/>
        <dbReference type="EC" id="1.3.98.1"/>
    </reaction>
</comment>
<feature type="domain" description="Dihydroorotate dehydrogenase catalytic" evidence="13">
    <location>
        <begin position="9"/>
        <end position="298"/>
    </location>
</feature>
<dbReference type="AlphaFoldDB" id="A0A202BC67"/>
<dbReference type="InterPro" id="IPR050074">
    <property type="entry name" value="DHO_dehydrogenase"/>
</dbReference>
<dbReference type="GO" id="GO:0005737">
    <property type="term" value="C:cytoplasm"/>
    <property type="evidence" value="ECO:0007669"/>
    <property type="project" value="UniProtKB-SubCell"/>
</dbReference>
<keyword evidence="9" id="KW-0285">Flavoprotein</keyword>
<dbReference type="EMBL" id="NHOO01000005">
    <property type="protein sequence ID" value="OVE49154.1"/>
    <property type="molecule type" value="Genomic_DNA"/>
</dbReference>
<keyword evidence="8" id="KW-0963">Cytoplasm</keyword>
<evidence type="ECO:0000256" key="9">
    <source>
        <dbReference type="ARBA" id="ARBA00022630"/>
    </source>
</evidence>
<dbReference type="RefSeq" id="WP_080969049.1">
    <property type="nucleotide sequence ID" value="NZ_CP069442.1"/>
</dbReference>
<dbReference type="EC" id="1.3.98.1" evidence="7"/>
<dbReference type="Pfam" id="PF01180">
    <property type="entry name" value="DHO_dh"/>
    <property type="match status" value="1"/>
</dbReference>